<feature type="domain" description="Cytochrome c7-like" evidence="3">
    <location>
        <begin position="121"/>
        <end position="178"/>
    </location>
</feature>
<reference evidence="4 7" key="2">
    <citation type="submission" date="2016-11" db="EMBL/GenBank/DDBJ databases">
        <title>Genomic analysis of Caldithrix abyssi and proposal of a novel bacterial phylum Caldithrichaeota.</title>
        <authorList>
            <person name="Kublanov I."/>
            <person name="Sigalova O."/>
            <person name="Gavrilov S."/>
            <person name="Lebedinsky A."/>
            <person name="Ivanova N."/>
            <person name="Daum C."/>
            <person name="Reddy T."/>
            <person name="Klenk H.P."/>
            <person name="Goker M."/>
            <person name="Reva O."/>
            <person name="Miroshnichenko M."/>
            <person name="Kyprides N."/>
            <person name="Woyke T."/>
            <person name="Gelfand M."/>
        </authorList>
    </citation>
    <scope>NUCLEOTIDE SEQUENCE [LARGE SCALE GENOMIC DNA]</scope>
    <source>
        <strain evidence="4 7">LF13</strain>
    </source>
</reference>
<evidence type="ECO:0000313" key="6">
    <source>
        <dbReference type="Proteomes" id="UP000004671"/>
    </source>
</evidence>
<evidence type="ECO:0000313" key="4">
    <source>
        <dbReference type="EMBL" id="APF18985.1"/>
    </source>
</evidence>
<dbReference type="OrthoDB" id="9814800at2"/>
<protein>
    <submittedName>
        <fullName evidence="5">Cytochrome c family protein</fullName>
    </submittedName>
</protein>
<dbReference type="PANTHER" id="PTHR35038:SF10">
    <property type="entry name" value="HIGH-MOLECULAR-WEIGHT CYTOCHROME C"/>
    <property type="match status" value="1"/>
</dbReference>
<dbReference type="Pfam" id="PF14522">
    <property type="entry name" value="Cytochrome_C7"/>
    <property type="match status" value="1"/>
</dbReference>
<keyword evidence="1" id="KW-0732">Signal</keyword>
<dbReference type="EMBL" id="CP018099">
    <property type="protein sequence ID" value="APF18985.1"/>
    <property type="molecule type" value="Genomic_DNA"/>
</dbReference>
<evidence type="ECO:0000256" key="1">
    <source>
        <dbReference type="ARBA" id="ARBA00022729"/>
    </source>
</evidence>
<organism evidence="5 6">
    <name type="scientific">Caldithrix abyssi DSM 13497</name>
    <dbReference type="NCBI Taxonomy" id="880073"/>
    <lineage>
        <taxon>Bacteria</taxon>
        <taxon>Pseudomonadati</taxon>
        <taxon>Calditrichota</taxon>
        <taxon>Calditrichia</taxon>
        <taxon>Calditrichales</taxon>
        <taxon>Calditrichaceae</taxon>
        <taxon>Caldithrix</taxon>
    </lineage>
</organism>
<dbReference type="Gene3D" id="1.10.1130.10">
    <property type="entry name" value="Flavocytochrome C3, Chain A"/>
    <property type="match status" value="1"/>
</dbReference>
<evidence type="ECO:0000313" key="7">
    <source>
        <dbReference type="Proteomes" id="UP000183868"/>
    </source>
</evidence>
<dbReference type="InParanoid" id="H1XVN8"/>
<evidence type="ECO:0000256" key="2">
    <source>
        <dbReference type="SAM" id="Coils"/>
    </source>
</evidence>
<dbReference type="PANTHER" id="PTHR35038">
    <property type="entry name" value="DISSIMILATORY SULFITE REDUCTASE SIRA"/>
    <property type="match status" value="1"/>
</dbReference>
<dbReference type="eggNOG" id="COG0484">
    <property type="taxonomic scope" value="Bacteria"/>
</dbReference>
<dbReference type="PaxDb" id="880073-Calab_3334"/>
<reference evidence="5 6" key="1">
    <citation type="submission" date="2011-09" db="EMBL/GenBank/DDBJ databases">
        <title>The permanent draft genome of Caldithrix abyssi DSM 13497.</title>
        <authorList>
            <consortium name="US DOE Joint Genome Institute (JGI-PGF)"/>
            <person name="Lucas S."/>
            <person name="Han J."/>
            <person name="Lapidus A."/>
            <person name="Bruce D."/>
            <person name="Goodwin L."/>
            <person name="Pitluck S."/>
            <person name="Peters L."/>
            <person name="Kyrpides N."/>
            <person name="Mavromatis K."/>
            <person name="Ivanova N."/>
            <person name="Mikhailova N."/>
            <person name="Chertkov O."/>
            <person name="Detter J.C."/>
            <person name="Tapia R."/>
            <person name="Han C."/>
            <person name="Land M."/>
            <person name="Hauser L."/>
            <person name="Markowitz V."/>
            <person name="Cheng J.-F."/>
            <person name="Hugenholtz P."/>
            <person name="Woyke T."/>
            <person name="Wu D."/>
            <person name="Spring S."/>
            <person name="Brambilla E."/>
            <person name="Klenk H.-P."/>
            <person name="Eisen J.A."/>
        </authorList>
    </citation>
    <scope>NUCLEOTIDE SEQUENCE [LARGE SCALE GENOMIC DNA]</scope>
    <source>
        <strain evidence="5 6">DSM 13497</strain>
    </source>
</reference>
<keyword evidence="6" id="KW-1185">Reference proteome</keyword>
<dbReference type="SUPFAM" id="SSF48695">
    <property type="entry name" value="Multiheme cytochromes"/>
    <property type="match status" value="2"/>
</dbReference>
<dbReference type="HOGENOM" id="CLU_019599_1_0_0"/>
<dbReference type="Proteomes" id="UP000004671">
    <property type="component" value="Chromosome"/>
</dbReference>
<name>H1XVN8_CALAY</name>
<evidence type="ECO:0000259" key="3">
    <source>
        <dbReference type="Pfam" id="PF14522"/>
    </source>
</evidence>
<dbReference type="RefSeq" id="WP_006930358.1">
    <property type="nucleotide sequence ID" value="NZ_CM001402.1"/>
</dbReference>
<dbReference type="KEGG" id="caby:Cabys_2236"/>
<dbReference type="InterPro" id="IPR029467">
    <property type="entry name" value="Cyt_c7-like"/>
</dbReference>
<dbReference type="EMBL" id="CM001402">
    <property type="protein sequence ID" value="EHO42938.1"/>
    <property type="molecule type" value="Genomic_DNA"/>
</dbReference>
<dbReference type="Proteomes" id="UP000183868">
    <property type="component" value="Chromosome"/>
</dbReference>
<gene>
    <name evidence="4" type="ORF">Cabys_2236</name>
    <name evidence="5" type="ORF">Calab_3334</name>
</gene>
<sequence length="560" mass="64956" precursor="true">MFLKFQIFVFSYLLFFYSLSFAQLSPGKLHQVHKNLEGIENCTKCHERGKQLSGDRCLDCHELLKERIEQGKGLHANEEFKECKNCHIEHHGRDAELVYWKEGQENFDHSKTGYVLEGAHAALKCRDCHNEKFIVNKKELLDQKKDLNRTFLGLEQRCLSCHIDEHRGQLNENCLDCHVMKSWKPVPKFDHNKTRYKLTGRHKKVECQKCHKIKADRPIGKDSVYLDFKVKNFTRCVDCHKDPHQKKFGQKCEQCHTTNGWKEYNKKAFNHDLTAFPLRGKHQTVECKECHKSSETLKIARFQSCTDCHQDYHQGQFATSQSKGACEHCHTVNGFSPSTFSMKDHQSTNYPLKGAHQAVPCILCHKKINQGTPQETMQFRFKSTRCIDCHEDPHDNQLNKYLKLTSTINNMDGCEHCHRVERWDLVSFDHAITNFKLEGRHQKVACRECHKPDARGVFKFAGVPVKCEDCHEDVHLGQFKTASGAIECERCHTPQDWIARKFDHNRDSKFKLSGAHAKVPCNDCHKIAVQNAKRFVKYKPIPTSCNECHGKEIIQPVEVN</sequence>
<evidence type="ECO:0000313" key="5">
    <source>
        <dbReference type="EMBL" id="EHO42938.1"/>
    </source>
</evidence>
<accession>H1XVN8</accession>
<keyword evidence="2" id="KW-0175">Coiled coil</keyword>
<dbReference type="Gene3D" id="3.90.10.10">
    <property type="entry name" value="Cytochrome C3"/>
    <property type="match status" value="4"/>
</dbReference>
<dbReference type="STRING" id="880073.Cabys_2236"/>
<proteinExistence type="predicted"/>
<dbReference type="InterPro" id="IPR051829">
    <property type="entry name" value="Multiheme_Cytochr_ET"/>
</dbReference>
<dbReference type="InterPro" id="IPR036280">
    <property type="entry name" value="Multihaem_cyt_sf"/>
</dbReference>
<feature type="coiled-coil region" evidence="2">
    <location>
        <begin position="130"/>
        <end position="157"/>
    </location>
</feature>
<dbReference type="AlphaFoldDB" id="H1XVN8"/>